<keyword evidence="2" id="KW-1185">Reference proteome</keyword>
<dbReference type="AlphaFoldDB" id="A0AAD6WA04"/>
<reference evidence="1" key="1">
    <citation type="journal article" date="2023" name="Mol. Ecol. Resour.">
        <title>Chromosome-level genome assembly of a triploid poplar Populus alba 'Berolinensis'.</title>
        <authorList>
            <person name="Chen S."/>
            <person name="Yu Y."/>
            <person name="Wang X."/>
            <person name="Wang S."/>
            <person name="Zhang T."/>
            <person name="Zhou Y."/>
            <person name="He R."/>
            <person name="Meng N."/>
            <person name="Wang Y."/>
            <person name="Liu W."/>
            <person name="Liu Z."/>
            <person name="Liu J."/>
            <person name="Guo Q."/>
            <person name="Huang H."/>
            <person name="Sederoff R.R."/>
            <person name="Wang G."/>
            <person name="Qu G."/>
            <person name="Chen S."/>
        </authorList>
    </citation>
    <scope>NUCLEOTIDE SEQUENCE</scope>
    <source>
        <strain evidence="1">SC-2020</strain>
    </source>
</reference>
<accession>A0AAD6WA04</accession>
<organism evidence="1 2">
    <name type="scientific">Populus alba x Populus x berolinensis</name>
    <dbReference type="NCBI Taxonomy" id="444605"/>
    <lineage>
        <taxon>Eukaryota</taxon>
        <taxon>Viridiplantae</taxon>
        <taxon>Streptophyta</taxon>
        <taxon>Embryophyta</taxon>
        <taxon>Tracheophyta</taxon>
        <taxon>Spermatophyta</taxon>
        <taxon>Magnoliopsida</taxon>
        <taxon>eudicotyledons</taxon>
        <taxon>Gunneridae</taxon>
        <taxon>Pentapetalae</taxon>
        <taxon>rosids</taxon>
        <taxon>fabids</taxon>
        <taxon>Malpighiales</taxon>
        <taxon>Salicaceae</taxon>
        <taxon>Saliceae</taxon>
        <taxon>Populus</taxon>
    </lineage>
</organism>
<sequence length="62" mass="6855">MTAGATSPTCPEGKQLSASKQFKWPFHMEDVRCDNEEAIYAAKETSQQTTLLSSFKQSRAGK</sequence>
<proteinExistence type="predicted"/>
<evidence type="ECO:0000313" key="2">
    <source>
        <dbReference type="Proteomes" id="UP001164929"/>
    </source>
</evidence>
<name>A0AAD6WA04_9ROSI</name>
<dbReference type="Proteomes" id="UP001164929">
    <property type="component" value="Chromosome 3"/>
</dbReference>
<dbReference type="EMBL" id="JAQIZT010000003">
    <property type="protein sequence ID" value="KAJ7004762.1"/>
    <property type="molecule type" value="Genomic_DNA"/>
</dbReference>
<evidence type="ECO:0000313" key="1">
    <source>
        <dbReference type="EMBL" id="KAJ7004762.1"/>
    </source>
</evidence>
<protein>
    <submittedName>
        <fullName evidence="1">Uncharacterized protein</fullName>
    </submittedName>
</protein>
<comment type="caution">
    <text evidence="1">The sequence shown here is derived from an EMBL/GenBank/DDBJ whole genome shotgun (WGS) entry which is preliminary data.</text>
</comment>
<gene>
    <name evidence="1" type="ORF">NC653_009563</name>
</gene>